<keyword evidence="3" id="KW-1185">Reference proteome</keyword>
<gene>
    <name evidence="2" type="ORF">CCAP1982_LOCUS6903</name>
</gene>
<feature type="region of interest" description="Disordered" evidence="1">
    <location>
        <begin position="1"/>
        <end position="20"/>
    </location>
</feature>
<feature type="compositionally biased region" description="Polar residues" evidence="1">
    <location>
        <begin position="79"/>
        <end position="88"/>
    </location>
</feature>
<evidence type="ECO:0000313" key="2">
    <source>
        <dbReference type="EMBL" id="CAD6998294.1"/>
    </source>
</evidence>
<sequence>MSYCRDHKTNNNKLNPPVTRRALRIVAPQPGLQQRQSTFHCHFGKAEQNFNGTGMRFPRFRNPHSGTSSHHGRRKPSLQAPSKFSSWRTNDKDRRTAEDDS</sequence>
<name>A0A811UHI0_CERCA</name>
<evidence type="ECO:0000256" key="1">
    <source>
        <dbReference type="SAM" id="MobiDB-lite"/>
    </source>
</evidence>
<evidence type="ECO:0000313" key="3">
    <source>
        <dbReference type="Proteomes" id="UP000606786"/>
    </source>
</evidence>
<dbReference type="AlphaFoldDB" id="A0A811UHI0"/>
<comment type="caution">
    <text evidence="2">The sequence shown here is derived from an EMBL/GenBank/DDBJ whole genome shotgun (WGS) entry which is preliminary data.</text>
</comment>
<reference evidence="2" key="1">
    <citation type="submission" date="2020-11" db="EMBL/GenBank/DDBJ databases">
        <authorList>
            <person name="Whitehead M."/>
        </authorList>
    </citation>
    <scope>NUCLEOTIDE SEQUENCE</scope>
    <source>
        <strain evidence="2">EGII</strain>
    </source>
</reference>
<accession>A0A811UHI0</accession>
<proteinExistence type="predicted"/>
<dbReference type="Proteomes" id="UP000606786">
    <property type="component" value="Unassembled WGS sequence"/>
</dbReference>
<organism evidence="2 3">
    <name type="scientific">Ceratitis capitata</name>
    <name type="common">Mediterranean fruit fly</name>
    <name type="synonym">Tephritis capitata</name>
    <dbReference type="NCBI Taxonomy" id="7213"/>
    <lineage>
        <taxon>Eukaryota</taxon>
        <taxon>Metazoa</taxon>
        <taxon>Ecdysozoa</taxon>
        <taxon>Arthropoda</taxon>
        <taxon>Hexapoda</taxon>
        <taxon>Insecta</taxon>
        <taxon>Pterygota</taxon>
        <taxon>Neoptera</taxon>
        <taxon>Endopterygota</taxon>
        <taxon>Diptera</taxon>
        <taxon>Brachycera</taxon>
        <taxon>Muscomorpha</taxon>
        <taxon>Tephritoidea</taxon>
        <taxon>Tephritidae</taxon>
        <taxon>Ceratitis</taxon>
        <taxon>Ceratitis</taxon>
    </lineage>
</organism>
<dbReference type="EMBL" id="CAJHJT010000012">
    <property type="protein sequence ID" value="CAD6998294.1"/>
    <property type="molecule type" value="Genomic_DNA"/>
</dbReference>
<feature type="region of interest" description="Disordered" evidence="1">
    <location>
        <begin position="50"/>
        <end position="101"/>
    </location>
</feature>
<feature type="compositionally biased region" description="Basic and acidic residues" evidence="1">
    <location>
        <begin position="89"/>
        <end position="101"/>
    </location>
</feature>
<protein>
    <submittedName>
        <fullName evidence="2">(Mediterranean fruit fly) hypothetical protein</fullName>
    </submittedName>
</protein>